<proteinExistence type="predicted"/>
<sequence length="102" mass="11329">MEVGDGGDDTVEMEEGPGITLPRAHPLFMCFQPLFENHDRQGPNGEANQDPWLKSTFSLSFTFQSNRWTKPATVGCIVNIAIDAPRNPLLPLPNGLHRFDAH</sequence>
<dbReference type="Proteomes" id="UP000237347">
    <property type="component" value="Unassembled WGS sequence"/>
</dbReference>
<comment type="caution">
    <text evidence="1">The sequence shown here is derived from an EMBL/GenBank/DDBJ whole genome shotgun (WGS) entry which is preliminary data.</text>
</comment>
<reference evidence="1 2" key="1">
    <citation type="journal article" date="2018" name="Sci. Data">
        <title>The draft genome sequence of cork oak.</title>
        <authorList>
            <person name="Ramos A.M."/>
            <person name="Usie A."/>
            <person name="Barbosa P."/>
            <person name="Barros P.M."/>
            <person name="Capote T."/>
            <person name="Chaves I."/>
            <person name="Simoes F."/>
            <person name="Abreu I."/>
            <person name="Carrasquinho I."/>
            <person name="Faro C."/>
            <person name="Guimaraes J.B."/>
            <person name="Mendonca D."/>
            <person name="Nobrega F."/>
            <person name="Rodrigues L."/>
            <person name="Saibo N.J.M."/>
            <person name="Varela M.C."/>
            <person name="Egas C."/>
            <person name="Matos J."/>
            <person name="Miguel C.M."/>
            <person name="Oliveira M.M."/>
            <person name="Ricardo C.P."/>
            <person name="Goncalves S."/>
        </authorList>
    </citation>
    <scope>NUCLEOTIDE SEQUENCE [LARGE SCALE GENOMIC DNA]</scope>
    <source>
        <strain evidence="2">cv. HL8</strain>
    </source>
</reference>
<evidence type="ECO:0000313" key="1">
    <source>
        <dbReference type="EMBL" id="KAK7849490.1"/>
    </source>
</evidence>
<gene>
    <name evidence="1" type="ORF">CFP56_002861</name>
</gene>
<dbReference type="EMBL" id="PKMF04000113">
    <property type="protein sequence ID" value="KAK7849490.1"/>
    <property type="molecule type" value="Genomic_DNA"/>
</dbReference>
<evidence type="ECO:0000313" key="2">
    <source>
        <dbReference type="Proteomes" id="UP000237347"/>
    </source>
</evidence>
<name>A0AAW0LE94_QUESU</name>
<accession>A0AAW0LE94</accession>
<organism evidence="1 2">
    <name type="scientific">Quercus suber</name>
    <name type="common">Cork oak</name>
    <dbReference type="NCBI Taxonomy" id="58331"/>
    <lineage>
        <taxon>Eukaryota</taxon>
        <taxon>Viridiplantae</taxon>
        <taxon>Streptophyta</taxon>
        <taxon>Embryophyta</taxon>
        <taxon>Tracheophyta</taxon>
        <taxon>Spermatophyta</taxon>
        <taxon>Magnoliopsida</taxon>
        <taxon>eudicotyledons</taxon>
        <taxon>Gunneridae</taxon>
        <taxon>Pentapetalae</taxon>
        <taxon>rosids</taxon>
        <taxon>fabids</taxon>
        <taxon>Fagales</taxon>
        <taxon>Fagaceae</taxon>
        <taxon>Quercus</taxon>
    </lineage>
</organism>
<keyword evidence="2" id="KW-1185">Reference proteome</keyword>
<dbReference type="AlphaFoldDB" id="A0AAW0LE94"/>
<protein>
    <submittedName>
        <fullName evidence="1">Uncharacterized protein</fullName>
    </submittedName>
</protein>